<dbReference type="InterPro" id="IPR015421">
    <property type="entry name" value="PyrdxlP-dep_Trfase_major"/>
</dbReference>
<dbReference type="PANTHER" id="PTHR43206">
    <property type="entry name" value="AMINOTRANSFERASE"/>
    <property type="match status" value="1"/>
</dbReference>
<keyword evidence="6 10" id="KW-0663">Pyridoxal phosphate</keyword>
<keyword evidence="4" id="KW-0032">Aminotransferase</keyword>
<dbReference type="GO" id="GO:0009450">
    <property type="term" value="P:gamma-aminobutyric acid catabolic process"/>
    <property type="evidence" value="ECO:0007669"/>
    <property type="project" value="TreeGrafter"/>
</dbReference>
<evidence type="ECO:0000256" key="2">
    <source>
        <dbReference type="ARBA" id="ARBA00008954"/>
    </source>
</evidence>
<organism evidence="11">
    <name type="scientific">Attheya septentrionalis</name>
    <dbReference type="NCBI Taxonomy" id="420275"/>
    <lineage>
        <taxon>Eukaryota</taxon>
        <taxon>Sar</taxon>
        <taxon>Stramenopiles</taxon>
        <taxon>Ochrophyta</taxon>
        <taxon>Bacillariophyta</taxon>
        <taxon>Coscinodiscophyceae</taxon>
        <taxon>Chaetocerotophycidae</taxon>
        <taxon>Chaetocerotales</taxon>
        <taxon>Attheyaceae</taxon>
        <taxon>Attheya</taxon>
    </lineage>
</organism>
<comment type="catalytic activity">
    <reaction evidence="9">
        <text>4-aminobutanoate + 2-oxoglutarate = succinate semialdehyde + L-glutamate</text>
        <dbReference type="Rhea" id="RHEA:23352"/>
        <dbReference type="ChEBI" id="CHEBI:16810"/>
        <dbReference type="ChEBI" id="CHEBI:29985"/>
        <dbReference type="ChEBI" id="CHEBI:57706"/>
        <dbReference type="ChEBI" id="CHEBI:59888"/>
        <dbReference type="EC" id="2.6.1.19"/>
    </reaction>
</comment>
<dbReference type="InterPro" id="IPR015422">
    <property type="entry name" value="PyrdxlP-dep_Trfase_small"/>
</dbReference>
<dbReference type="Pfam" id="PF00202">
    <property type="entry name" value="Aminotran_3"/>
    <property type="match status" value="1"/>
</dbReference>
<dbReference type="EMBL" id="HBHQ01005299">
    <property type="protein sequence ID" value="CAD9811715.1"/>
    <property type="molecule type" value="Transcribed_RNA"/>
</dbReference>
<evidence type="ECO:0000256" key="10">
    <source>
        <dbReference type="RuleBase" id="RU003560"/>
    </source>
</evidence>
<dbReference type="InterPro" id="IPR005814">
    <property type="entry name" value="Aminotrans_3"/>
</dbReference>
<dbReference type="FunFam" id="3.40.640.10:FF:000073">
    <property type="entry name" value="Probable 4-aminobutyrate aminotransferase"/>
    <property type="match status" value="1"/>
</dbReference>
<sequence length="497" mass="55285">MMKINNMLRTTSALKWIRHGRSSSTLRPTSSKTSLFPNEYDSVHMNSKTLPGPRSVALLEEMNQHQQSGAVHFFVDYGASRGNYLVDVDGNRYLDVLGQIASLPLGYNHPRMIEKITDPKNLPLLVQRPCLGILPPADWSHRVNSTLMKVAPVGLTHVQTMMCGSCSNENAFKAAFIWHQTHVRRQGLPPTPVDLTSCMSNAAPGSPKLAVLSFDGAFHGRLLGCMSATHSKAIHKVDIPAFDDWPMVSFPQLRYPLEAFAEENAAEERRCLVETEECILQSTTPIAAMIIEPIQSEGGDRHASNEFFVQLRDLAAKHQIVFIVDEVQTGGGSTGQFWAHEKWNLVNPPDIVTFSKKMQTGGYYAKPEMRPTESYRIFNTWMGDPAKMLQLEAFLEVVEEDQLLQHVQTTGAYLQSGLERLSSDHDEITNVRGLGTYLAFDCHSSEARDQLIAALRLNGVEAGGSGELAIRFRPALVFGPKHADEFLTILETILRSK</sequence>
<proteinExistence type="inferred from homology"/>
<evidence type="ECO:0000256" key="3">
    <source>
        <dbReference type="ARBA" id="ARBA00012912"/>
    </source>
</evidence>
<dbReference type="GO" id="GO:0034386">
    <property type="term" value="F:4-aminobutyrate:2-oxoglutarate transaminase activity"/>
    <property type="evidence" value="ECO:0007669"/>
    <property type="project" value="UniProtKB-EC"/>
</dbReference>
<evidence type="ECO:0000256" key="8">
    <source>
        <dbReference type="ARBA" id="ARBA00031787"/>
    </source>
</evidence>
<dbReference type="AlphaFoldDB" id="A0A7S2U9X6"/>
<dbReference type="Gene3D" id="3.90.1150.10">
    <property type="entry name" value="Aspartate Aminotransferase, domain 1"/>
    <property type="match status" value="1"/>
</dbReference>
<evidence type="ECO:0000256" key="5">
    <source>
        <dbReference type="ARBA" id="ARBA00022679"/>
    </source>
</evidence>
<dbReference type="GO" id="GO:0005739">
    <property type="term" value="C:mitochondrion"/>
    <property type="evidence" value="ECO:0007669"/>
    <property type="project" value="TreeGrafter"/>
</dbReference>
<comment type="similarity">
    <text evidence="2 10">Belongs to the class-III pyridoxal-phosphate-dependent aminotransferase family.</text>
</comment>
<dbReference type="CDD" id="cd00610">
    <property type="entry name" value="OAT_like"/>
    <property type="match status" value="1"/>
</dbReference>
<reference evidence="11" key="1">
    <citation type="submission" date="2021-01" db="EMBL/GenBank/DDBJ databases">
        <authorList>
            <person name="Corre E."/>
            <person name="Pelletier E."/>
            <person name="Niang G."/>
            <person name="Scheremetjew M."/>
            <person name="Finn R."/>
            <person name="Kale V."/>
            <person name="Holt S."/>
            <person name="Cochrane G."/>
            <person name="Meng A."/>
            <person name="Brown T."/>
            <person name="Cohen L."/>
        </authorList>
    </citation>
    <scope>NUCLEOTIDE SEQUENCE</scope>
    <source>
        <strain evidence="11">CCMP2084</strain>
    </source>
</reference>
<evidence type="ECO:0000256" key="4">
    <source>
        <dbReference type="ARBA" id="ARBA00022576"/>
    </source>
</evidence>
<gene>
    <name evidence="11" type="ORF">ASEP1449_LOCUS3540</name>
</gene>
<dbReference type="Gene3D" id="3.40.640.10">
    <property type="entry name" value="Type I PLP-dependent aspartate aminotransferase-like (Major domain)"/>
    <property type="match status" value="1"/>
</dbReference>
<evidence type="ECO:0000256" key="7">
    <source>
        <dbReference type="ARBA" id="ARBA00030204"/>
    </source>
</evidence>
<dbReference type="PANTHER" id="PTHR43206:SF1">
    <property type="entry name" value="4-AMINOBUTYRATE AMINOTRANSFERASE, MITOCHONDRIAL"/>
    <property type="match status" value="1"/>
</dbReference>
<dbReference type="SUPFAM" id="SSF53383">
    <property type="entry name" value="PLP-dependent transferases"/>
    <property type="match status" value="1"/>
</dbReference>
<comment type="cofactor">
    <cofactor evidence="1">
        <name>pyridoxal 5'-phosphate</name>
        <dbReference type="ChEBI" id="CHEBI:597326"/>
    </cofactor>
</comment>
<dbReference type="InterPro" id="IPR015424">
    <property type="entry name" value="PyrdxlP-dep_Trfase"/>
</dbReference>
<keyword evidence="5" id="KW-0808">Transferase</keyword>
<evidence type="ECO:0000313" key="11">
    <source>
        <dbReference type="EMBL" id="CAD9811715.1"/>
    </source>
</evidence>
<evidence type="ECO:0000256" key="9">
    <source>
        <dbReference type="ARBA" id="ARBA00048021"/>
    </source>
</evidence>
<accession>A0A7S2U9X6</accession>
<evidence type="ECO:0000256" key="1">
    <source>
        <dbReference type="ARBA" id="ARBA00001933"/>
    </source>
</evidence>
<evidence type="ECO:0000256" key="6">
    <source>
        <dbReference type="ARBA" id="ARBA00022898"/>
    </source>
</evidence>
<dbReference type="PROSITE" id="PS00600">
    <property type="entry name" value="AA_TRANSFER_CLASS_3"/>
    <property type="match status" value="1"/>
</dbReference>
<dbReference type="EC" id="2.6.1.19" evidence="3"/>
<dbReference type="NCBIfam" id="TIGR00699">
    <property type="entry name" value="GABAtrns_euk"/>
    <property type="match status" value="1"/>
</dbReference>
<protein>
    <recommendedName>
        <fullName evidence="3">4-aminobutyrate--2-oxoglutarate transaminase</fullName>
        <ecNumber evidence="3">2.6.1.19</ecNumber>
    </recommendedName>
    <alternativeName>
        <fullName evidence="8">GABA aminotransferase</fullName>
    </alternativeName>
    <alternativeName>
        <fullName evidence="7">Gamma-amino-N-butyrate transaminase</fullName>
    </alternativeName>
</protein>
<dbReference type="InterPro" id="IPR049704">
    <property type="entry name" value="Aminotrans_3_PPA_site"/>
</dbReference>
<name>A0A7S2U9X6_9STRA</name>
<dbReference type="PIRSF" id="PIRSF000521">
    <property type="entry name" value="Transaminase_4ab_Lys_Orn"/>
    <property type="match status" value="1"/>
</dbReference>
<dbReference type="InterPro" id="IPR004631">
    <property type="entry name" value="4NH2But_aminotransferase_euk"/>
</dbReference>
<dbReference type="GO" id="GO:0030170">
    <property type="term" value="F:pyridoxal phosphate binding"/>
    <property type="evidence" value="ECO:0007669"/>
    <property type="project" value="InterPro"/>
</dbReference>